<keyword evidence="3" id="KW-1185">Reference proteome</keyword>
<gene>
    <name evidence="2" type="ORF">EIP91_007474</name>
</gene>
<dbReference type="AlphaFoldDB" id="A0A4R0RCI3"/>
<feature type="compositionally biased region" description="Acidic residues" evidence="1">
    <location>
        <begin position="296"/>
        <end position="312"/>
    </location>
</feature>
<protein>
    <submittedName>
        <fullName evidence="2">Uncharacterized protein</fullName>
    </submittedName>
</protein>
<comment type="caution">
    <text evidence="2">The sequence shown here is derived from an EMBL/GenBank/DDBJ whole genome shotgun (WGS) entry which is preliminary data.</text>
</comment>
<accession>A0A4R0RCI3</accession>
<evidence type="ECO:0000256" key="1">
    <source>
        <dbReference type="SAM" id="MobiDB-lite"/>
    </source>
</evidence>
<proteinExistence type="predicted"/>
<feature type="compositionally biased region" description="Low complexity" evidence="1">
    <location>
        <begin position="313"/>
        <end position="326"/>
    </location>
</feature>
<name>A0A4R0RCI3_9APHY</name>
<feature type="compositionally biased region" description="Polar residues" evidence="1">
    <location>
        <begin position="275"/>
        <end position="292"/>
    </location>
</feature>
<evidence type="ECO:0000313" key="2">
    <source>
        <dbReference type="EMBL" id="TCD62099.1"/>
    </source>
</evidence>
<dbReference type="Proteomes" id="UP000292702">
    <property type="component" value="Unassembled WGS sequence"/>
</dbReference>
<dbReference type="EMBL" id="RWJN01000402">
    <property type="protein sequence ID" value="TCD62099.1"/>
    <property type="molecule type" value="Genomic_DNA"/>
</dbReference>
<feature type="region of interest" description="Disordered" evidence="1">
    <location>
        <begin position="215"/>
        <end position="334"/>
    </location>
</feature>
<reference evidence="2 3" key="1">
    <citation type="submission" date="2018-11" db="EMBL/GenBank/DDBJ databases">
        <title>Genome assembly of Steccherinum ochraceum LE-BIN_3174, the white-rot fungus of the Steccherinaceae family (The Residual Polyporoid clade, Polyporales, Basidiomycota).</title>
        <authorList>
            <person name="Fedorova T.V."/>
            <person name="Glazunova O.A."/>
            <person name="Landesman E.O."/>
            <person name="Moiseenko K.V."/>
            <person name="Psurtseva N.V."/>
            <person name="Savinova O.S."/>
            <person name="Shakhova N.V."/>
            <person name="Tyazhelova T.V."/>
            <person name="Vasina D.V."/>
        </authorList>
    </citation>
    <scope>NUCLEOTIDE SEQUENCE [LARGE SCALE GENOMIC DNA]</scope>
    <source>
        <strain evidence="2 3">LE-BIN_3174</strain>
    </source>
</reference>
<organism evidence="2 3">
    <name type="scientific">Steccherinum ochraceum</name>
    <dbReference type="NCBI Taxonomy" id="92696"/>
    <lineage>
        <taxon>Eukaryota</taxon>
        <taxon>Fungi</taxon>
        <taxon>Dikarya</taxon>
        <taxon>Basidiomycota</taxon>
        <taxon>Agaricomycotina</taxon>
        <taxon>Agaricomycetes</taxon>
        <taxon>Polyporales</taxon>
        <taxon>Steccherinaceae</taxon>
        <taxon>Steccherinum</taxon>
    </lineage>
</organism>
<sequence>MRSGLPHTLDLAYVLADTFIHTKEKRRDPFVAIQAIRSLKECHSRNLHRSFTTFYIHPIAQRRYHDALNRLVERAEITDRNLHDWFFIFPASILSGFIRMIETTRLQARMLLSTRRQHPMYILSSRTIAEFTASLMDAELLVLAIQDFKTAIAAHFGRGQQSYLVHTAIRDALYRFLRDHHEPLVAEGDLEAEMRLRLQKRVPIYRVLYTPDPASPRIDVYPYPPPPATSSQTASSSNPSTSSQENVGDKRRRHRYDEDISDQPSKRRSTDERSGSTSSDTAQESDTDSGLASSEDYSEVTEDSDEYSEDVYSDSSSVVAEYAYSDTETDSSDDLRHAPLHFVPVPPLHFWWSVVKDIFQIFTP</sequence>
<feature type="compositionally biased region" description="Basic and acidic residues" evidence="1">
    <location>
        <begin position="264"/>
        <end position="274"/>
    </location>
</feature>
<feature type="compositionally biased region" description="Low complexity" evidence="1">
    <location>
        <begin position="229"/>
        <end position="244"/>
    </location>
</feature>
<evidence type="ECO:0000313" key="3">
    <source>
        <dbReference type="Proteomes" id="UP000292702"/>
    </source>
</evidence>